<dbReference type="Gene3D" id="1.10.357.10">
    <property type="entry name" value="Tetracycline Repressor, domain 2"/>
    <property type="match status" value="1"/>
</dbReference>
<dbReference type="SUPFAM" id="SSF46689">
    <property type="entry name" value="Homeodomain-like"/>
    <property type="match status" value="1"/>
</dbReference>
<keyword evidence="7" id="KW-1185">Reference proteome</keyword>
<organism evidence="6 7">
    <name type="scientific">Hoeflea poritis</name>
    <dbReference type="NCBI Taxonomy" id="2993659"/>
    <lineage>
        <taxon>Bacteria</taxon>
        <taxon>Pseudomonadati</taxon>
        <taxon>Pseudomonadota</taxon>
        <taxon>Alphaproteobacteria</taxon>
        <taxon>Hyphomicrobiales</taxon>
        <taxon>Rhizobiaceae</taxon>
        <taxon>Hoeflea</taxon>
    </lineage>
</organism>
<dbReference type="PRINTS" id="PR00455">
    <property type="entry name" value="HTHTETR"/>
</dbReference>
<evidence type="ECO:0000259" key="5">
    <source>
        <dbReference type="PROSITE" id="PS50977"/>
    </source>
</evidence>
<feature type="DNA-binding region" description="H-T-H motif" evidence="4">
    <location>
        <begin position="38"/>
        <end position="57"/>
    </location>
</feature>
<dbReference type="EMBL" id="JAPJZH010000001">
    <property type="protein sequence ID" value="MDA4843711.1"/>
    <property type="molecule type" value="Genomic_DNA"/>
</dbReference>
<evidence type="ECO:0000256" key="4">
    <source>
        <dbReference type="PROSITE-ProRule" id="PRU00335"/>
    </source>
</evidence>
<gene>
    <name evidence="6" type="ORF">OOZ53_00015</name>
</gene>
<keyword evidence="2 4" id="KW-0238">DNA-binding</keyword>
<accession>A0ABT4VG83</accession>
<name>A0ABT4VG83_9HYPH</name>
<evidence type="ECO:0000256" key="3">
    <source>
        <dbReference type="ARBA" id="ARBA00023163"/>
    </source>
</evidence>
<dbReference type="PROSITE" id="PS50977">
    <property type="entry name" value="HTH_TETR_2"/>
    <property type="match status" value="1"/>
</dbReference>
<sequence>MMTETRRKPRQKRAKEKVDRILDTVEELVTELRIEDLTTTQIAERTGLAVGTIYQYFGNRTELLIAAEVRMFERLAAKLAGEFFKVMSEPADDPIAEIIGIYIESAKAQPGYIQLLRFSVVNKPPGVNEATVDEFTGDMVSAFIRQQIPDISDSQIEVTRKTVINILSVLCDLVLLTKDPDIQARIQAELVAHCKFALYRAANPDMECPFAESLRLAQLSDGEAAGS</sequence>
<feature type="domain" description="HTH tetR-type" evidence="5">
    <location>
        <begin position="15"/>
        <end position="75"/>
    </location>
</feature>
<keyword evidence="3" id="KW-0804">Transcription</keyword>
<evidence type="ECO:0000313" key="6">
    <source>
        <dbReference type="EMBL" id="MDA4843711.1"/>
    </source>
</evidence>
<dbReference type="InterPro" id="IPR009057">
    <property type="entry name" value="Homeodomain-like_sf"/>
</dbReference>
<evidence type="ECO:0000256" key="1">
    <source>
        <dbReference type="ARBA" id="ARBA00023015"/>
    </source>
</evidence>
<reference evidence="6" key="1">
    <citation type="submission" date="2022-11" db="EMBL/GenBank/DDBJ databases">
        <title>Hoeflea poritis sp. nov., isolated from scleractinian coral Porites lutea.</title>
        <authorList>
            <person name="Zhang G."/>
            <person name="Wei Q."/>
            <person name="Cai L."/>
        </authorList>
    </citation>
    <scope>NUCLEOTIDE SEQUENCE</scope>
    <source>
        <strain evidence="6">E7-10</strain>
    </source>
</reference>
<dbReference type="PANTHER" id="PTHR30055">
    <property type="entry name" value="HTH-TYPE TRANSCRIPTIONAL REGULATOR RUTR"/>
    <property type="match status" value="1"/>
</dbReference>
<evidence type="ECO:0000313" key="7">
    <source>
        <dbReference type="Proteomes" id="UP001148313"/>
    </source>
</evidence>
<comment type="caution">
    <text evidence="6">The sequence shown here is derived from an EMBL/GenBank/DDBJ whole genome shotgun (WGS) entry which is preliminary data.</text>
</comment>
<protein>
    <submittedName>
        <fullName evidence="6">TetR/AcrR family transcriptional regulator</fullName>
    </submittedName>
</protein>
<dbReference type="RefSeq" id="WP_271087223.1">
    <property type="nucleotide sequence ID" value="NZ_JAPJZH010000001.1"/>
</dbReference>
<dbReference type="Proteomes" id="UP001148313">
    <property type="component" value="Unassembled WGS sequence"/>
</dbReference>
<dbReference type="PANTHER" id="PTHR30055:SF234">
    <property type="entry name" value="HTH-TYPE TRANSCRIPTIONAL REGULATOR BETI"/>
    <property type="match status" value="1"/>
</dbReference>
<evidence type="ECO:0000256" key="2">
    <source>
        <dbReference type="ARBA" id="ARBA00023125"/>
    </source>
</evidence>
<dbReference type="InterPro" id="IPR001647">
    <property type="entry name" value="HTH_TetR"/>
</dbReference>
<keyword evidence="1" id="KW-0805">Transcription regulation</keyword>
<proteinExistence type="predicted"/>
<dbReference type="InterPro" id="IPR050109">
    <property type="entry name" value="HTH-type_TetR-like_transc_reg"/>
</dbReference>
<dbReference type="Pfam" id="PF00440">
    <property type="entry name" value="TetR_N"/>
    <property type="match status" value="1"/>
</dbReference>